<evidence type="ECO:0000313" key="2">
    <source>
        <dbReference type="Proteomes" id="UP001237642"/>
    </source>
</evidence>
<reference evidence="1" key="1">
    <citation type="submission" date="2023-02" db="EMBL/GenBank/DDBJ databases">
        <title>Genome of toxic invasive species Heracleum sosnowskyi carries increased number of genes despite the absence of recent whole-genome duplications.</title>
        <authorList>
            <person name="Schelkunov M."/>
            <person name="Shtratnikova V."/>
            <person name="Makarenko M."/>
            <person name="Klepikova A."/>
            <person name="Omelchenko D."/>
            <person name="Novikova G."/>
            <person name="Obukhova E."/>
            <person name="Bogdanov V."/>
            <person name="Penin A."/>
            <person name="Logacheva M."/>
        </authorList>
    </citation>
    <scope>NUCLEOTIDE SEQUENCE</scope>
    <source>
        <strain evidence="1">Hsosn_3</strain>
        <tissue evidence="1">Leaf</tissue>
    </source>
</reference>
<evidence type="ECO:0000313" key="1">
    <source>
        <dbReference type="EMBL" id="KAK1392429.1"/>
    </source>
</evidence>
<gene>
    <name evidence="1" type="ORF">POM88_011485</name>
</gene>
<dbReference type="SUPFAM" id="SSF52058">
    <property type="entry name" value="L domain-like"/>
    <property type="match status" value="1"/>
</dbReference>
<keyword evidence="2" id="KW-1185">Reference proteome</keyword>
<name>A0AAD8IWB6_9APIA</name>
<dbReference type="AlphaFoldDB" id="A0AAD8IWB6"/>
<dbReference type="InterPro" id="IPR032675">
    <property type="entry name" value="LRR_dom_sf"/>
</dbReference>
<comment type="caution">
    <text evidence="1">The sequence shown here is derived from an EMBL/GenBank/DDBJ whole genome shotgun (WGS) entry which is preliminary data.</text>
</comment>
<dbReference type="Gene3D" id="3.80.10.10">
    <property type="entry name" value="Ribonuclease Inhibitor"/>
    <property type="match status" value="1"/>
</dbReference>
<dbReference type="EMBL" id="JAUIZM010000003">
    <property type="protein sequence ID" value="KAK1392429.1"/>
    <property type="molecule type" value="Genomic_DNA"/>
</dbReference>
<accession>A0AAD8IWB6</accession>
<sequence>MGRKIAKHTRLFLRGNAWEYLPNQEELEKVEGLILDLTQSTEKQINSQMFERLPKLRLLEIRDVHGIKGHFKNSFHELRCIYWRYCTWTQLPSSFRPQKLISIVMPFSNFEILWDDSRHFTTLKIINVERSKLKSVDSKKSFLQVMVVRKHFLPFYEVETLKYIMW</sequence>
<protein>
    <submittedName>
        <fullName evidence="1">Uncharacterized protein</fullName>
    </submittedName>
</protein>
<reference evidence="1" key="2">
    <citation type="submission" date="2023-05" db="EMBL/GenBank/DDBJ databases">
        <authorList>
            <person name="Schelkunov M.I."/>
        </authorList>
    </citation>
    <scope>NUCLEOTIDE SEQUENCE</scope>
    <source>
        <strain evidence="1">Hsosn_3</strain>
        <tissue evidence="1">Leaf</tissue>
    </source>
</reference>
<dbReference type="Proteomes" id="UP001237642">
    <property type="component" value="Unassembled WGS sequence"/>
</dbReference>
<organism evidence="1 2">
    <name type="scientific">Heracleum sosnowskyi</name>
    <dbReference type="NCBI Taxonomy" id="360622"/>
    <lineage>
        <taxon>Eukaryota</taxon>
        <taxon>Viridiplantae</taxon>
        <taxon>Streptophyta</taxon>
        <taxon>Embryophyta</taxon>
        <taxon>Tracheophyta</taxon>
        <taxon>Spermatophyta</taxon>
        <taxon>Magnoliopsida</taxon>
        <taxon>eudicotyledons</taxon>
        <taxon>Gunneridae</taxon>
        <taxon>Pentapetalae</taxon>
        <taxon>asterids</taxon>
        <taxon>campanulids</taxon>
        <taxon>Apiales</taxon>
        <taxon>Apiaceae</taxon>
        <taxon>Apioideae</taxon>
        <taxon>apioid superclade</taxon>
        <taxon>Tordylieae</taxon>
        <taxon>Tordyliinae</taxon>
        <taxon>Heracleum</taxon>
    </lineage>
</organism>
<proteinExistence type="predicted"/>